<proteinExistence type="predicted"/>
<protein>
    <recommendedName>
        <fullName evidence="4">YggT family protein</fullName>
    </recommendedName>
</protein>
<sequence>MRERYDFHTMIYIELFRLLLGLLIAYFHKPIADFMMERERATVILFRQRGFPLPQAPTTEQARTLYFLIGIAVASIELIRMYLLQRGIVF</sequence>
<name>Q1IH81_KORVE</name>
<evidence type="ECO:0000313" key="2">
    <source>
        <dbReference type="EMBL" id="ABF43769.1"/>
    </source>
</evidence>
<accession>Q1IH81</accession>
<reference evidence="2 3" key="1">
    <citation type="journal article" date="2009" name="Appl. Environ. Microbiol.">
        <title>Three genomes from the phylum Acidobacteria provide insight into the lifestyles of these microorganisms in soils.</title>
        <authorList>
            <person name="Ward N.L."/>
            <person name="Challacombe J.F."/>
            <person name="Janssen P.H."/>
            <person name="Henrissat B."/>
            <person name="Coutinho P.M."/>
            <person name="Wu M."/>
            <person name="Xie G."/>
            <person name="Haft D.H."/>
            <person name="Sait M."/>
            <person name="Badger J."/>
            <person name="Barabote R.D."/>
            <person name="Bradley B."/>
            <person name="Brettin T.S."/>
            <person name="Brinkac L.M."/>
            <person name="Bruce D."/>
            <person name="Creasy T."/>
            <person name="Daugherty S.C."/>
            <person name="Davidsen T.M."/>
            <person name="DeBoy R.T."/>
            <person name="Detter J.C."/>
            <person name="Dodson R.J."/>
            <person name="Durkin A.S."/>
            <person name="Ganapathy A."/>
            <person name="Gwinn-Giglio M."/>
            <person name="Han C.S."/>
            <person name="Khouri H."/>
            <person name="Kiss H."/>
            <person name="Kothari S.P."/>
            <person name="Madupu R."/>
            <person name="Nelson K.E."/>
            <person name="Nelson W.C."/>
            <person name="Paulsen I."/>
            <person name="Penn K."/>
            <person name="Ren Q."/>
            <person name="Rosovitz M.J."/>
            <person name="Selengut J.D."/>
            <person name="Shrivastava S."/>
            <person name="Sullivan S.A."/>
            <person name="Tapia R."/>
            <person name="Thompson L.S."/>
            <person name="Watkins K.L."/>
            <person name="Yang Q."/>
            <person name="Yu C."/>
            <person name="Zafar N."/>
            <person name="Zhou L."/>
            <person name="Kuske C.R."/>
        </authorList>
    </citation>
    <scope>NUCLEOTIDE SEQUENCE [LARGE SCALE GENOMIC DNA]</scope>
    <source>
        <strain evidence="2 3">Ellin345</strain>
    </source>
</reference>
<feature type="transmembrane region" description="Helical" evidence="1">
    <location>
        <begin position="7"/>
        <end position="27"/>
    </location>
</feature>
<dbReference type="EMBL" id="CP000360">
    <property type="protein sequence ID" value="ABF43769.1"/>
    <property type="molecule type" value="Genomic_DNA"/>
</dbReference>
<keyword evidence="1" id="KW-0472">Membrane</keyword>
<keyword evidence="1" id="KW-0812">Transmembrane</keyword>
<dbReference type="STRING" id="204669.Acid345_4770"/>
<dbReference type="AlphaFoldDB" id="Q1IH81"/>
<dbReference type="HOGENOM" id="CLU_2436975_0_0_0"/>
<keyword evidence="3" id="KW-1185">Reference proteome</keyword>
<dbReference type="Proteomes" id="UP000002432">
    <property type="component" value="Chromosome"/>
</dbReference>
<organism evidence="2 3">
    <name type="scientific">Koribacter versatilis (strain Ellin345)</name>
    <dbReference type="NCBI Taxonomy" id="204669"/>
    <lineage>
        <taxon>Bacteria</taxon>
        <taxon>Pseudomonadati</taxon>
        <taxon>Acidobacteriota</taxon>
        <taxon>Terriglobia</taxon>
        <taxon>Terriglobales</taxon>
        <taxon>Candidatus Korobacteraceae</taxon>
        <taxon>Candidatus Korobacter</taxon>
    </lineage>
</organism>
<dbReference type="RefSeq" id="WP_011525565.1">
    <property type="nucleotide sequence ID" value="NC_008009.1"/>
</dbReference>
<evidence type="ECO:0000256" key="1">
    <source>
        <dbReference type="SAM" id="Phobius"/>
    </source>
</evidence>
<evidence type="ECO:0008006" key="4">
    <source>
        <dbReference type="Google" id="ProtNLM"/>
    </source>
</evidence>
<feature type="transmembrane region" description="Helical" evidence="1">
    <location>
        <begin position="64"/>
        <end position="83"/>
    </location>
</feature>
<evidence type="ECO:0000313" key="3">
    <source>
        <dbReference type="Proteomes" id="UP000002432"/>
    </source>
</evidence>
<keyword evidence="1" id="KW-1133">Transmembrane helix</keyword>
<dbReference type="EnsemblBacteria" id="ABF43769">
    <property type="protein sequence ID" value="ABF43769"/>
    <property type="gene ID" value="Acid345_4770"/>
</dbReference>
<dbReference type="KEGG" id="aba:Acid345_4770"/>
<gene>
    <name evidence="2" type="ordered locus">Acid345_4770</name>
</gene>